<evidence type="ECO:0000256" key="2">
    <source>
        <dbReference type="ARBA" id="ARBA00022771"/>
    </source>
</evidence>
<dbReference type="OMA" id="CKCCDSR"/>
<keyword evidence="8" id="KW-1185">Reference proteome</keyword>
<accession>A0A2R6QQA5</accession>
<dbReference type="PIRSF" id="PIRSF036836">
    <property type="entry name" value="RNase_bind_SBP1"/>
    <property type="match status" value="1"/>
</dbReference>
<evidence type="ECO:0000256" key="4">
    <source>
        <dbReference type="PROSITE-ProRule" id="PRU00175"/>
    </source>
</evidence>
<dbReference type="STRING" id="1590841.A0A2R6QQA5"/>
<dbReference type="FunCoup" id="A0A2R6QQA5">
    <property type="interactions" value="708"/>
</dbReference>
<evidence type="ECO:0000313" key="8">
    <source>
        <dbReference type="Proteomes" id="UP000241394"/>
    </source>
</evidence>
<dbReference type="PROSITE" id="PS50089">
    <property type="entry name" value="ZF_RING_2"/>
    <property type="match status" value="1"/>
</dbReference>
<sequence>MAIQGQLCSDNFGFSMGGTQNFMESGYGFNEFSFNIPQKQQQNFCFNNNGLVLNHNNHQSISSSQSIAAQIEKQRQEIDRFIHLQNERLRLALQEQRKQEAAIILRKCESKALILLKQKDEEIAKARKRTSELEDFMRRIEIEGQTWQRMARENEAIVASLNNTIKQIRENQFFSNVVEDAESCCDDRGEREGETGENRGHEERENRGENSRKMVCKSCNSRNSCVVFLPCQHLCSCKSCLAFLGSCPVCGMLMKAAVEVLF</sequence>
<dbReference type="GO" id="GO:0008270">
    <property type="term" value="F:zinc ion binding"/>
    <property type="evidence" value="ECO:0007669"/>
    <property type="project" value="UniProtKB-KW"/>
</dbReference>
<dbReference type="Gramene" id="PSS12108">
    <property type="protein sequence ID" value="PSS12108"/>
    <property type="gene ID" value="CEY00_Acc16319"/>
</dbReference>
<evidence type="ECO:0000256" key="1">
    <source>
        <dbReference type="ARBA" id="ARBA00022723"/>
    </source>
</evidence>
<dbReference type="EMBL" id="NKQK01000014">
    <property type="protein sequence ID" value="PSS12108.1"/>
    <property type="molecule type" value="Genomic_DNA"/>
</dbReference>
<evidence type="ECO:0000256" key="3">
    <source>
        <dbReference type="ARBA" id="ARBA00022833"/>
    </source>
</evidence>
<reference evidence="8" key="2">
    <citation type="journal article" date="2018" name="BMC Genomics">
        <title>A manually annotated Actinidia chinensis var. chinensis (kiwifruit) genome highlights the challenges associated with draft genomes and gene prediction in plants.</title>
        <authorList>
            <person name="Pilkington S.M."/>
            <person name="Crowhurst R."/>
            <person name="Hilario E."/>
            <person name="Nardozza S."/>
            <person name="Fraser L."/>
            <person name="Peng Y."/>
            <person name="Gunaseelan K."/>
            <person name="Simpson R."/>
            <person name="Tahir J."/>
            <person name="Deroles S.C."/>
            <person name="Templeton K."/>
            <person name="Luo Z."/>
            <person name="Davy M."/>
            <person name="Cheng C."/>
            <person name="McNeilage M."/>
            <person name="Scaglione D."/>
            <person name="Liu Y."/>
            <person name="Zhang Q."/>
            <person name="Datson P."/>
            <person name="De Silva N."/>
            <person name="Gardiner S.E."/>
            <person name="Bassett H."/>
            <person name="Chagne D."/>
            <person name="McCallum J."/>
            <person name="Dzierzon H."/>
            <person name="Deng C."/>
            <person name="Wang Y.Y."/>
            <person name="Barron L."/>
            <person name="Manako K."/>
            <person name="Bowen J."/>
            <person name="Foster T.M."/>
            <person name="Erridge Z.A."/>
            <person name="Tiffin H."/>
            <person name="Waite C.N."/>
            <person name="Davies K.M."/>
            <person name="Grierson E.P."/>
            <person name="Laing W.A."/>
            <person name="Kirk R."/>
            <person name="Chen X."/>
            <person name="Wood M."/>
            <person name="Montefiori M."/>
            <person name="Brummell D.A."/>
            <person name="Schwinn K.E."/>
            <person name="Catanach A."/>
            <person name="Fullerton C."/>
            <person name="Li D."/>
            <person name="Meiyalaghan S."/>
            <person name="Nieuwenhuizen N."/>
            <person name="Read N."/>
            <person name="Prakash R."/>
            <person name="Hunter D."/>
            <person name="Zhang H."/>
            <person name="McKenzie M."/>
            <person name="Knabel M."/>
            <person name="Harris A."/>
            <person name="Allan A.C."/>
            <person name="Gleave A."/>
            <person name="Chen A."/>
            <person name="Janssen B.J."/>
            <person name="Plunkett B."/>
            <person name="Ampomah-Dwamena C."/>
            <person name="Voogd C."/>
            <person name="Leif D."/>
            <person name="Lafferty D."/>
            <person name="Souleyre E.J.F."/>
            <person name="Varkonyi-Gasic E."/>
            <person name="Gambi F."/>
            <person name="Hanley J."/>
            <person name="Yao J.L."/>
            <person name="Cheung J."/>
            <person name="David K.M."/>
            <person name="Warren B."/>
            <person name="Marsh K."/>
            <person name="Snowden K.C."/>
            <person name="Lin-Wang K."/>
            <person name="Brian L."/>
            <person name="Martinez-Sanchez M."/>
            <person name="Wang M."/>
            <person name="Ileperuma N."/>
            <person name="Macnee N."/>
            <person name="Campin R."/>
            <person name="McAtee P."/>
            <person name="Drummond R.S.M."/>
            <person name="Espley R.V."/>
            <person name="Ireland H.S."/>
            <person name="Wu R."/>
            <person name="Atkinson R.G."/>
            <person name="Karunairetnam S."/>
            <person name="Bulley S."/>
            <person name="Chunkath S."/>
            <person name="Hanley Z."/>
            <person name="Storey R."/>
            <person name="Thrimawithana A.H."/>
            <person name="Thomson S."/>
            <person name="David C."/>
            <person name="Testolin R."/>
            <person name="Huang H."/>
            <person name="Hellens R.P."/>
            <person name="Schaffer R.J."/>
        </authorList>
    </citation>
    <scope>NUCLEOTIDE SEQUENCE [LARGE SCALE GENOMIC DNA]</scope>
    <source>
        <strain evidence="8">cv. Red5</strain>
    </source>
</reference>
<keyword evidence="2 4" id="KW-0863">Zinc-finger</keyword>
<dbReference type="Gene3D" id="3.30.40.10">
    <property type="entry name" value="Zinc/RING finger domain, C3HC4 (zinc finger)"/>
    <property type="match status" value="1"/>
</dbReference>
<gene>
    <name evidence="7" type="ORF">CEY00_Acc16319</name>
</gene>
<dbReference type="InParanoid" id="A0A2R6QQA5"/>
<comment type="caution">
    <text evidence="7">The sequence shown here is derived from an EMBL/GenBank/DDBJ whole genome shotgun (WGS) entry which is preliminary data.</text>
</comment>
<dbReference type="Proteomes" id="UP000241394">
    <property type="component" value="Chromosome LG14"/>
</dbReference>
<proteinExistence type="predicted"/>
<reference evidence="7 8" key="1">
    <citation type="submission" date="2017-07" db="EMBL/GenBank/DDBJ databases">
        <title>An improved, manually edited Actinidia chinensis var. chinensis (kiwifruit) genome highlights the challenges associated with draft genomes and gene prediction in plants.</title>
        <authorList>
            <person name="Pilkington S."/>
            <person name="Crowhurst R."/>
            <person name="Hilario E."/>
            <person name="Nardozza S."/>
            <person name="Fraser L."/>
            <person name="Peng Y."/>
            <person name="Gunaseelan K."/>
            <person name="Simpson R."/>
            <person name="Tahir J."/>
            <person name="Deroles S."/>
            <person name="Templeton K."/>
            <person name="Luo Z."/>
            <person name="Davy M."/>
            <person name="Cheng C."/>
            <person name="Mcneilage M."/>
            <person name="Scaglione D."/>
            <person name="Liu Y."/>
            <person name="Zhang Q."/>
            <person name="Datson P."/>
            <person name="De Silva N."/>
            <person name="Gardiner S."/>
            <person name="Bassett H."/>
            <person name="Chagne D."/>
            <person name="Mccallum J."/>
            <person name="Dzierzon H."/>
            <person name="Deng C."/>
            <person name="Wang Y.-Y."/>
            <person name="Barron N."/>
            <person name="Manako K."/>
            <person name="Bowen J."/>
            <person name="Foster T."/>
            <person name="Erridge Z."/>
            <person name="Tiffin H."/>
            <person name="Waite C."/>
            <person name="Davies K."/>
            <person name="Grierson E."/>
            <person name="Laing W."/>
            <person name="Kirk R."/>
            <person name="Chen X."/>
            <person name="Wood M."/>
            <person name="Montefiori M."/>
            <person name="Brummell D."/>
            <person name="Schwinn K."/>
            <person name="Catanach A."/>
            <person name="Fullerton C."/>
            <person name="Li D."/>
            <person name="Meiyalaghan S."/>
            <person name="Nieuwenhuizen N."/>
            <person name="Read N."/>
            <person name="Prakash R."/>
            <person name="Hunter D."/>
            <person name="Zhang H."/>
            <person name="Mckenzie M."/>
            <person name="Knabel M."/>
            <person name="Harris A."/>
            <person name="Allan A."/>
            <person name="Chen A."/>
            <person name="Janssen B."/>
            <person name="Plunkett B."/>
            <person name="Dwamena C."/>
            <person name="Voogd C."/>
            <person name="Leif D."/>
            <person name="Lafferty D."/>
            <person name="Souleyre E."/>
            <person name="Varkonyi-Gasic E."/>
            <person name="Gambi F."/>
            <person name="Hanley J."/>
            <person name="Yao J.-L."/>
            <person name="Cheung J."/>
            <person name="David K."/>
            <person name="Warren B."/>
            <person name="Marsh K."/>
            <person name="Snowden K."/>
            <person name="Lin-Wang K."/>
            <person name="Brian L."/>
            <person name="Martinez-Sanchez M."/>
            <person name="Wang M."/>
            <person name="Ileperuma N."/>
            <person name="Macnee N."/>
            <person name="Campin R."/>
            <person name="Mcatee P."/>
            <person name="Drummond R."/>
            <person name="Espley R."/>
            <person name="Ireland H."/>
            <person name="Wu R."/>
            <person name="Atkinson R."/>
            <person name="Karunairetnam S."/>
            <person name="Bulley S."/>
            <person name="Chunkath S."/>
            <person name="Hanley Z."/>
            <person name="Storey R."/>
            <person name="Thrimawithana A."/>
            <person name="Thomson S."/>
            <person name="David C."/>
            <person name="Testolin R."/>
        </authorList>
    </citation>
    <scope>NUCLEOTIDE SEQUENCE [LARGE SCALE GENOMIC DNA]</scope>
    <source>
        <strain evidence="8">cv. Red5</strain>
        <tissue evidence="7">Young leaf</tissue>
    </source>
</reference>
<protein>
    <submittedName>
        <fullName evidence="7">BOI-related E3 ubiquitin-protein ligase</fullName>
    </submittedName>
</protein>
<dbReference type="PANTHER" id="PTHR42647">
    <property type="entry name" value="SBP (S-RIBONUCLEASE BINDING PROTEIN) FAMILY PROTEIN"/>
    <property type="match status" value="1"/>
</dbReference>
<dbReference type="PANTHER" id="PTHR42647:SF22">
    <property type="entry name" value="BOI-RELATED E3 UBIQUITIN-PROTEIN LIGASE 2-RELATED"/>
    <property type="match status" value="1"/>
</dbReference>
<dbReference type="InterPro" id="IPR001841">
    <property type="entry name" value="Znf_RING"/>
</dbReference>
<dbReference type="Pfam" id="PF13920">
    <property type="entry name" value="zf-C3HC4_3"/>
    <property type="match status" value="1"/>
</dbReference>
<name>A0A2R6QQA5_ACTCC</name>
<organism evidence="7 8">
    <name type="scientific">Actinidia chinensis var. chinensis</name>
    <name type="common">Chinese soft-hair kiwi</name>
    <dbReference type="NCBI Taxonomy" id="1590841"/>
    <lineage>
        <taxon>Eukaryota</taxon>
        <taxon>Viridiplantae</taxon>
        <taxon>Streptophyta</taxon>
        <taxon>Embryophyta</taxon>
        <taxon>Tracheophyta</taxon>
        <taxon>Spermatophyta</taxon>
        <taxon>Magnoliopsida</taxon>
        <taxon>eudicotyledons</taxon>
        <taxon>Gunneridae</taxon>
        <taxon>Pentapetalae</taxon>
        <taxon>asterids</taxon>
        <taxon>Ericales</taxon>
        <taxon>Actinidiaceae</taxon>
        <taxon>Actinidia</taxon>
    </lineage>
</organism>
<dbReference type="InterPro" id="IPR013083">
    <property type="entry name" value="Znf_RING/FYVE/PHD"/>
</dbReference>
<keyword evidence="1" id="KW-0479">Metal-binding</keyword>
<evidence type="ECO:0000259" key="6">
    <source>
        <dbReference type="PROSITE" id="PS50089"/>
    </source>
</evidence>
<evidence type="ECO:0000313" key="7">
    <source>
        <dbReference type="EMBL" id="PSS12108.1"/>
    </source>
</evidence>
<feature type="region of interest" description="Disordered" evidence="5">
    <location>
        <begin position="186"/>
        <end position="207"/>
    </location>
</feature>
<keyword evidence="3" id="KW-0862">Zinc</keyword>
<dbReference type="OrthoDB" id="1711136at2759"/>
<evidence type="ECO:0000256" key="5">
    <source>
        <dbReference type="SAM" id="MobiDB-lite"/>
    </source>
</evidence>
<dbReference type="GO" id="GO:0004842">
    <property type="term" value="F:ubiquitin-protein transferase activity"/>
    <property type="evidence" value="ECO:0007669"/>
    <property type="project" value="TreeGrafter"/>
</dbReference>
<dbReference type="AlphaFoldDB" id="A0A2R6QQA5"/>
<feature type="domain" description="RING-type" evidence="6">
    <location>
        <begin position="216"/>
        <end position="250"/>
    </location>
</feature>